<dbReference type="InterPro" id="IPR020471">
    <property type="entry name" value="AKR"/>
</dbReference>
<dbReference type="PIRSF" id="PIRSF000097">
    <property type="entry name" value="AKR"/>
    <property type="match status" value="1"/>
</dbReference>
<dbReference type="CDD" id="cd19133">
    <property type="entry name" value="AKR_AKR5F1"/>
    <property type="match status" value="1"/>
</dbReference>
<evidence type="ECO:0000256" key="1">
    <source>
        <dbReference type="ARBA" id="ARBA00007905"/>
    </source>
</evidence>
<evidence type="ECO:0000256" key="2">
    <source>
        <dbReference type="ARBA" id="ARBA00022857"/>
    </source>
</evidence>
<evidence type="ECO:0000313" key="8">
    <source>
        <dbReference type="EMBL" id="MBF1447927.1"/>
    </source>
</evidence>
<dbReference type="PANTHER" id="PTHR43827:SF3">
    <property type="entry name" value="NADP-DEPENDENT OXIDOREDUCTASE DOMAIN-CONTAINING PROTEIN"/>
    <property type="match status" value="1"/>
</dbReference>
<dbReference type="InterPro" id="IPR023210">
    <property type="entry name" value="NADP_OxRdtase_dom"/>
</dbReference>
<evidence type="ECO:0000313" key="9">
    <source>
        <dbReference type="Proteomes" id="UP000787419"/>
    </source>
</evidence>
<dbReference type="InterPro" id="IPR018170">
    <property type="entry name" value="Aldo/ket_reductase_CS"/>
</dbReference>
<dbReference type="SUPFAM" id="SSF51430">
    <property type="entry name" value="NAD(P)-linked oxidoreductase"/>
    <property type="match status" value="1"/>
</dbReference>
<feature type="active site" description="Proton donor" evidence="4">
    <location>
        <position position="49"/>
    </location>
</feature>
<name>A0A9D5X233_9BACT</name>
<evidence type="ECO:0000256" key="4">
    <source>
        <dbReference type="PIRSR" id="PIRSR000097-1"/>
    </source>
</evidence>
<comment type="similarity">
    <text evidence="1">Belongs to the aldo/keto reductase family.</text>
</comment>
<feature type="site" description="Lowers pKa of active site Tyr" evidence="6">
    <location>
        <position position="74"/>
    </location>
</feature>
<protein>
    <submittedName>
        <fullName evidence="8">Aldo/keto reductase</fullName>
    </submittedName>
</protein>
<evidence type="ECO:0000259" key="7">
    <source>
        <dbReference type="Pfam" id="PF00248"/>
    </source>
</evidence>
<evidence type="ECO:0000256" key="3">
    <source>
        <dbReference type="ARBA" id="ARBA00023002"/>
    </source>
</evidence>
<dbReference type="PROSITE" id="PS00798">
    <property type="entry name" value="ALDOKETO_REDUCTASE_1"/>
    <property type="match status" value="1"/>
</dbReference>
<proteinExistence type="inferred from homology"/>
<dbReference type="EMBL" id="JABZTM010000172">
    <property type="protein sequence ID" value="MBF1447927.1"/>
    <property type="molecule type" value="Genomic_DNA"/>
</dbReference>
<dbReference type="PRINTS" id="PR00069">
    <property type="entry name" value="ALDKETRDTASE"/>
</dbReference>
<keyword evidence="2" id="KW-0521">NADP</keyword>
<comment type="caution">
    <text evidence="8">The sequence shown here is derived from an EMBL/GenBank/DDBJ whole genome shotgun (WGS) entry which is preliminary data.</text>
</comment>
<accession>A0A9D5X233</accession>
<organism evidence="8 9">
    <name type="scientific">Prevotella nigrescens</name>
    <dbReference type="NCBI Taxonomy" id="28133"/>
    <lineage>
        <taxon>Bacteria</taxon>
        <taxon>Pseudomonadati</taxon>
        <taxon>Bacteroidota</taxon>
        <taxon>Bacteroidia</taxon>
        <taxon>Bacteroidales</taxon>
        <taxon>Prevotellaceae</taxon>
        <taxon>Prevotella</taxon>
    </lineage>
</organism>
<evidence type="ECO:0000256" key="6">
    <source>
        <dbReference type="PIRSR" id="PIRSR000097-3"/>
    </source>
</evidence>
<dbReference type="FunFam" id="3.20.20.100:FF:000015">
    <property type="entry name" value="Oxidoreductase, aldo/keto reductase family"/>
    <property type="match status" value="1"/>
</dbReference>
<dbReference type="RefSeq" id="WP_278491204.1">
    <property type="nucleotide sequence ID" value="NZ_JABZTM010000172.1"/>
</dbReference>
<dbReference type="InterPro" id="IPR036812">
    <property type="entry name" value="NAD(P)_OxRdtase_dom_sf"/>
</dbReference>
<gene>
    <name evidence="8" type="ORF">HXN55_11225</name>
</gene>
<dbReference type="AlphaFoldDB" id="A0A9D5X233"/>
<dbReference type="PANTHER" id="PTHR43827">
    <property type="entry name" value="2,5-DIKETO-D-GLUCONIC ACID REDUCTASE"/>
    <property type="match status" value="1"/>
</dbReference>
<feature type="binding site" evidence="5">
    <location>
        <position position="107"/>
    </location>
    <ligand>
        <name>substrate</name>
    </ligand>
</feature>
<reference evidence="8" key="1">
    <citation type="submission" date="2020-04" db="EMBL/GenBank/DDBJ databases">
        <title>Deep metagenomics examines the oral microbiome during advanced dental caries in children, revealing novel taxa and co-occurrences with host molecules.</title>
        <authorList>
            <person name="Baker J.L."/>
            <person name="Morton J.T."/>
            <person name="Dinis M."/>
            <person name="Alvarez R."/>
            <person name="Tran N.C."/>
            <person name="Knight R."/>
            <person name="Edlund A."/>
        </authorList>
    </citation>
    <scope>NUCLEOTIDE SEQUENCE</scope>
    <source>
        <strain evidence="8">JCVI_32_bin.50</strain>
    </source>
</reference>
<keyword evidence="3" id="KW-0560">Oxidoreductase</keyword>
<feature type="domain" description="NADP-dependent oxidoreductase" evidence="7">
    <location>
        <begin position="28"/>
        <end position="257"/>
    </location>
</feature>
<sequence length="286" mass="33027">MMYATLNNGVRMPMVGYGVFQIDDQKVCQQAVMDAIEVGYRHIDTAATYMNEEAVGAAIRESGVPREELFITTKLWVQDHGDEATLRAFDRALKRLELDYLDMYLIHKPYGDYYGAWRAMERLYKVGRVRAIGLTSFISERVQDLFLHNEIKPHLHQIETNVWWQRKEEELFLKREGIQQEAWAPFAEGNNGVFTNPLLVGIARKHGKSVGQVMLRWLLQRGISVIPKSVRKKRMKENLNVFDFELTAEDMAQISTLDMGKSTILDPNNIETARWITTMEVDGLKK</sequence>
<dbReference type="Pfam" id="PF00248">
    <property type="entry name" value="Aldo_ket_red"/>
    <property type="match status" value="1"/>
</dbReference>
<dbReference type="GO" id="GO:0016616">
    <property type="term" value="F:oxidoreductase activity, acting on the CH-OH group of donors, NAD or NADP as acceptor"/>
    <property type="evidence" value="ECO:0007669"/>
    <property type="project" value="UniProtKB-ARBA"/>
</dbReference>
<evidence type="ECO:0000256" key="5">
    <source>
        <dbReference type="PIRSR" id="PIRSR000097-2"/>
    </source>
</evidence>
<dbReference type="Proteomes" id="UP000787419">
    <property type="component" value="Unassembled WGS sequence"/>
</dbReference>
<dbReference type="Gene3D" id="3.20.20.100">
    <property type="entry name" value="NADP-dependent oxidoreductase domain"/>
    <property type="match status" value="1"/>
</dbReference>